<name>A0A1Q9BZJ3_SYMMI</name>
<feature type="domain" description="J" evidence="3">
    <location>
        <begin position="173"/>
        <end position="237"/>
    </location>
</feature>
<dbReference type="PANTHER" id="PTHR44094:SF8">
    <property type="entry name" value="DNAJ HEAT SHOCK N-TERMINAL DOMAIN-CONTAINING PROTEIN-RELATED"/>
    <property type="match status" value="1"/>
</dbReference>
<dbReference type="Pfam" id="PF00226">
    <property type="entry name" value="DnaJ"/>
    <property type="match status" value="1"/>
</dbReference>
<dbReference type="Gene3D" id="1.10.287.110">
    <property type="entry name" value="DnaJ domain"/>
    <property type="match status" value="1"/>
</dbReference>
<gene>
    <name evidence="4" type="primary">DJP1</name>
    <name evidence="4" type="ORF">AK812_SmicGene44013</name>
</gene>
<keyword evidence="2" id="KW-1133">Transmembrane helix</keyword>
<dbReference type="Proteomes" id="UP000186817">
    <property type="component" value="Unassembled WGS sequence"/>
</dbReference>
<reference evidence="4 5" key="1">
    <citation type="submission" date="2016-02" db="EMBL/GenBank/DDBJ databases">
        <title>Genome analysis of coral dinoflagellate symbionts highlights evolutionary adaptations to a symbiotic lifestyle.</title>
        <authorList>
            <person name="Aranda M."/>
            <person name="Li Y."/>
            <person name="Liew Y.J."/>
            <person name="Baumgarten S."/>
            <person name="Simakov O."/>
            <person name="Wilson M."/>
            <person name="Piel J."/>
            <person name="Ashoor H."/>
            <person name="Bougouffa S."/>
            <person name="Bajic V.B."/>
            <person name="Ryu T."/>
            <person name="Ravasi T."/>
            <person name="Bayer T."/>
            <person name="Micklem G."/>
            <person name="Kim H."/>
            <person name="Bhak J."/>
            <person name="Lajeunesse T.C."/>
            <person name="Voolstra C.R."/>
        </authorList>
    </citation>
    <scope>NUCLEOTIDE SEQUENCE [LARGE SCALE GENOMIC DNA]</scope>
    <source>
        <strain evidence="4 5">CCMP2467</strain>
    </source>
</reference>
<evidence type="ECO:0000259" key="3">
    <source>
        <dbReference type="PROSITE" id="PS50076"/>
    </source>
</evidence>
<feature type="transmembrane region" description="Helical" evidence="2">
    <location>
        <begin position="75"/>
        <end position="97"/>
    </location>
</feature>
<evidence type="ECO:0000313" key="4">
    <source>
        <dbReference type="EMBL" id="OLP76096.1"/>
    </source>
</evidence>
<feature type="region of interest" description="Disordered" evidence="1">
    <location>
        <begin position="436"/>
        <end position="466"/>
    </location>
</feature>
<dbReference type="InterPro" id="IPR026894">
    <property type="entry name" value="DnaJ_X"/>
</dbReference>
<dbReference type="Pfam" id="PF14308">
    <property type="entry name" value="DnaJ-X"/>
    <property type="match status" value="1"/>
</dbReference>
<feature type="transmembrane region" description="Helical" evidence="2">
    <location>
        <begin position="43"/>
        <end position="63"/>
    </location>
</feature>
<dbReference type="PRINTS" id="PR00625">
    <property type="entry name" value="JDOMAIN"/>
</dbReference>
<dbReference type="AlphaFoldDB" id="A0A1Q9BZJ3"/>
<comment type="caution">
    <text evidence="4">The sequence shown here is derived from an EMBL/GenBank/DDBJ whole genome shotgun (WGS) entry which is preliminary data.</text>
</comment>
<dbReference type="EMBL" id="LSRX01002141">
    <property type="protein sequence ID" value="OLP76096.1"/>
    <property type="molecule type" value="Genomic_DNA"/>
</dbReference>
<dbReference type="CDD" id="cd06257">
    <property type="entry name" value="DnaJ"/>
    <property type="match status" value="1"/>
</dbReference>
<evidence type="ECO:0000313" key="5">
    <source>
        <dbReference type="Proteomes" id="UP000186817"/>
    </source>
</evidence>
<dbReference type="OrthoDB" id="10250354at2759"/>
<proteinExistence type="predicted"/>
<dbReference type="InterPro" id="IPR036869">
    <property type="entry name" value="J_dom_sf"/>
</dbReference>
<dbReference type="PROSITE" id="PS00636">
    <property type="entry name" value="DNAJ_1"/>
    <property type="match status" value="1"/>
</dbReference>
<keyword evidence="5" id="KW-1185">Reference proteome</keyword>
<dbReference type="SUPFAM" id="SSF46565">
    <property type="entry name" value="Chaperone J-domain"/>
    <property type="match status" value="1"/>
</dbReference>
<dbReference type="PANTHER" id="PTHR44094">
    <property type="entry name" value="DNAJ HEAT SHOCK N-TERMINAL DOMAIN-CONTAINING PROTEIN"/>
    <property type="match status" value="1"/>
</dbReference>
<feature type="compositionally biased region" description="Basic residues" evidence="1">
    <location>
        <begin position="439"/>
        <end position="456"/>
    </location>
</feature>
<protein>
    <submittedName>
        <fullName evidence="4">DnaJ-like protein 1</fullName>
    </submittedName>
</protein>
<dbReference type="InterPro" id="IPR001623">
    <property type="entry name" value="DnaJ_domain"/>
</dbReference>
<dbReference type="PROSITE" id="PS50076">
    <property type="entry name" value="DNAJ_2"/>
    <property type="match status" value="1"/>
</dbReference>
<keyword evidence="2" id="KW-0472">Membrane</keyword>
<dbReference type="InterPro" id="IPR018253">
    <property type="entry name" value="DnaJ_domain_CS"/>
</dbReference>
<dbReference type="InterPro" id="IPR052423">
    <property type="entry name" value="EMIR"/>
</dbReference>
<evidence type="ECO:0000256" key="1">
    <source>
        <dbReference type="SAM" id="MobiDB-lite"/>
    </source>
</evidence>
<sequence length="1155" mass="128204">MAAALPIHNVSSGQARAEEVLRDAEEALPVLFPVQAPRDVLGGLWSGIKCVLGGVLVGLAGLIAQPIEGAREEGVVGCFRGVGLGLLAGLFFAITGLCTGVFQTLRGVAATPRAICMAGRGWHWDAQNGTWTEPKAYSLLEEAEEVLVDGEPEPSETAERNDRTRPTRVADTFYYDQLGVATDASQQEIRRAYIQRSRQCHPDKTSEENAKERFQSISEAYQVLSDKQRRRNYDLHGRDGKGEGFIDAKVFFDVLLGADALAPYVGRLRITEVLGQMRWTGWASLFWHLGLGLAAEGSGSRPEPRGLYAFLDCEGHEQWSSFRRQLAEEPAAAEATGSRLLTEHFPGLEAMEATARRFVQALSEPHLSPQNVEDCLYGVVAALHVRGRVLHASGALHAALADWDLALRLLGKELGLDFLESTHWPLRSGELLEEMRTKQGARGRSRQRQWQRRPLRPRAAGQGPWALDPLQSLDRSFWARLVRPAPHGSRGEGQQGPAEAEVLQAPSQASQALEVLVYGYHPVLIEPISALLQFQDYADRLRLKWYGISARDCSFFAPLCEADTRREARKPVPAGLRWKVYESSLDEEEVLAAYDRFWESEKTRADLVLAMELRDAYFLWRVSEAATIYYAALIFLQDEAMSDYAAEVYLRQFDAFRENDVLKHLKLEGQGGQGGQGLGPNSAPTAMVAQSPYIAASIQYHTNQTLPCVRPLALYVGDNGYAPNRSGVSLLVLCARTRLMMSHACRGLFREGRRLLSRTGPRLFLPSGDRDVVHGLTFAEVATFHAAVLIPWNIAITTFSEFYALHLPIFVPDPLWLARLWPKQMTSYAKSHPNLHRQLRPNHKHPTPYPSLDSLATDFWIMLYWAENYGGIYEMPGVQQFASIPELLFSLKQKISENPLFLEMLSREMQAETQRAREEVLVFWRDLAGVLTASELFSGSGEDQSVSQQTQTRREVKLAISLASRLDAMHGPQALQEAKDEASGILQRDPSLARFLTEIGWVYANRADVYLASSGSLLGSWSVSALSSRASGHGHQASQQMRTAKLAAHSFVKLRRIVKEADEKEGGTTSASTGEELPESLSSALPTFMETFWSLSSHDITGTLDKVIGRVLSDGSVSLEERGLRAERLRELGQALQELTAQASLRRLDGDPRVV</sequence>
<organism evidence="4 5">
    <name type="scientific">Symbiodinium microadriaticum</name>
    <name type="common">Dinoflagellate</name>
    <name type="synonym">Zooxanthella microadriatica</name>
    <dbReference type="NCBI Taxonomy" id="2951"/>
    <lineage>
        <taxon>Eukaryota</taxon>
        <taxon>Sar</taxon>
        <taxon>Alveolata</taxon>
        <taxon>Dinophyceae</taxon>
        <taxon>Suessiales</taxon>
        <taxon>Symbiodiniaceae</taxon>
        <taxon>Symbiodinium</taxon>
    </lineage>
</organism>
<evidence type="ECO:0000256" key="2">
    <source>
        <dbReference type="SAM" id="Phobius"/>
    </source>
</evidence>
<keyword evidence="2" id="KW-0812">Transmembrane</keyword>
<accession>A0A1Q9BZJ3</accession>
<dbReference type="SMART" id="SM00271">
    <property type="entry name" value="DnaJ"/>
    <property type="match status" value="1"/>
</dbReference>